<organism evidence="1 2">
    <name type="scientific">Plakobranchus ocellatus</name>
    <dbReference type="NCBI Taxonomy" id="259542"/>
    <lineage>
        <taxon>Eukaryota</taxon>
        <taxon>Metazoa</taxon>
        <taxon>Spiralia</taxon>
        <taxon>Lophotrochozoa</taxon>
        <taxon>Mollusca</taxon>
        <taxon>Gastropoda</taxon>
        <taxon>Heterobranchia</taxon>
        <taxon>Euthyneura</taxon>
        <taxon>Panpulmonata</taxon>
        <taxon>Sacoglossa</taxon>
        <taxon>Placobranchoidea</taxon>
        <taxon>Plakobranchidae</taxon>
        <taxon>Plakobranchus</taxon>
    </lineage>
</organism>
<dbReference type="AlphaFoldDB" id="A0AAV3YFD4"/>
<sequence length="94" mass="10660">MGFKNNLYYNALCSLPHRGGTGTHYIHIRPLVASLSQVLRPRCKLQVTKSLRNNKVRSAETVCGFPFDLQCFALEDNDDEEEDEEENVDDDSLA</sequence>
<gene>
    <name evidence="1" type="ORF">PoB_000768200</name>
</gene>
<feature type="non-terminal residue" evidence="1">
    <location>
        <position position="94"/>
    </location>
</feature>
<comment type="caution">
    <text evidence="1">The sequence shown here is derived from an EMBL/GenBank/DDBJ whole genome shotgun (WGS) entry which is preliminary data.</text>
</comment>
<reference evidence="1 2" key="1">
    <citation type="journal article" date="2021" name="Elife">
        <title>Chloroplast acquisition without the gene transfer in kleptoplastic sea slugs, Plakobranchus ocellatus.</title>
        <authorList>
            <person name="Maeda T."/>
            <person name="Takahashi S."/>
            <person name="Yoshida T."/>
            <person name="Shimamura S."/>
            <person name="Takaki Y."/>
            <person name="Nagai Y."/>
            <person name="Toyoda A."/>
            <person name="Suzuki Y."/>
            <person name="Arimoto A."/>
            <person name="Ishii H."/>
            <person name="Satoh N."/>
            <person name="Nishiyama T."/>
            <person name="Hasebe M."/>
            <person name="Maruyama T."/>
            <person name="Minagawa J."/>
            <person name="Obokata J."/>
            <person name="Shigenobu S."/>
        </authorList>
    </citation>
    <scope>NUCLEOTIDE SEQUENCE [LARGE SCALE GENOMIC DNA]</scope>
</reference>
<dbReference type="EMBL" id="BLXT01000894">
    <property type="protein sequence ID" value="GFN81176.1"/>
    <property type="molecule type" value="Genomic_DNA"/>
</dbReference>
<keyword evidence="2" id="KW-1185">Reference proteome</keyword>
<proteinExistence type="predicted"/>
<dbReference type="Proteomes" id="UP000735302">
    <property type="component" value="Unassembled WGS sequence"/>
</dbReference>
<protein>
    <submittedName>
        <fullName evidence="1">Uncharacterized protein</fullName>
    </submittedName>
</protein>
<name>A0AAV3YFD4_9GAST</name>
<accession>A0AAV3YFD4</accession>
<evidence type="ECO:0000313" key="2">
    <source>
        <dbReference type="Proteomes" id="UP000735302"/>
    </source>
</evidence>
<evidence type="ECO:0000313" key="1">
    <source>
        <dbReference type="EMBL" id="GFN81176.1"/>
    </source>
</evidence>